<accession>A0A1B1BF62</accession>
<name>A0A1B1BF62_9MICO</name>
<organism evidence="2 3">
    <name type="scientific">Cryobacterium arcticum</name>
    <dbReference type="NCBI Taxonomy" id="670052"/>
    <lineage>
        <taxon>Bacteria</taxon>
        <taxon>Bacillati</taxon>
        <taxon>Actinomycetota</taxon>
        <taxon>Actinomycetes</taxon>
        <taxon>Micrococcales</taxon>
        <taxon>Microbacteriaceae</taxon>
        <taxon>Cryobacterium</taxon>
    </lineage>
</organism>
<dbReference type="STRING" id="670052.PA27867_0200"/>
<dbReference type="PATRIC" id="fig|670052.7.peg.213"/>
<dbReference type="RefSeq" id="WP_066591974.1">
    <property type="nucleotide sequence ID" value="NZ_CP016282.1"/>
</dbReference>
<evidence type="ECO:0000313" key="2">
    <source>
        <dbReference type="EMBL" id="ANP71174.1"/>
    </source>
</evidence>
<dbReference type="Proteomes" id="UP000092582">
    <property type="component" value="Chromosome 1"/>
</dbReference>
<dbReference type="InterPro" id="IPR032330">
    <property type="entry name" value="EF-G-binding_C"/>
</dbReference>
<dbReference type="AlphaFoldDB" id="A0A1B1BF62"/>
<reference evidence="2 3" key="1">
    <citation type="submission" date="2016-06" db="EMBL/GenBank/DDBJ databases">
        <title>Genome sequencing of Cryobacterium arcticum PAMC 27867.</title>
        <authorList>
            <person name="Lee J."/>
            <person name="Kim O.-S."/>
        </authorList>
    </citation>
    <scope>NUCLEOTIDE SEQUENCE [LARGE SCALE GENOMIC DNA]</scope>
    <source>
        <strain evidence="2 3">PAMC 27867</strain>
    </source>
</reference>
<dbReference type="EMBL" id="CP016282">
    <property type="protein sequence ID" value="ANP71174.1"/>
    <property type="molecule type" value="Genomic_DNA"/>
</dbReference>
<dbReference type="KEGG" id="cart:PA27867_0200"/>
<dbReference type="Pfam" id="PF16571">
    <property type="entry name" value="FBP_C"/>
    <property type="match status" value="1"/>
</dbReference>
<evidence type="ECO:0000259" key="1">
    <source>
        <dbReference type="Pfam" id="PF16571"/>
    </source>
</evidence>
<evidence type="ECO:0000313" key="3">
    <source>
        <dbReference type="Proteomes" id="UP000092582"/>
    </source>
</evidence>
<proteinExistence type="predicted"/>
<gene>
    <name evidence="2" type="ORF">PA27867_0200</name>
</gene>
<sequence>MKPLSAAEIRSSIVNATAEEIARMPLPGLHETIWDEREYLGWRDPQVTQRGYIVFWRGDTPLGMVLRAATRGPGRSMSAFCSLCRTQQPAHQVSLFSVPKAGQAGRDGNTVGTYICSDLACSTLIRILPPPSQMQPNPAAEMVVTRGAGLLARLEGFTNEVLKPAE</sequence>
<dbReference type="OrthoDB" id="4171838at2"/>
<protein>
    <recommendedName>
        <fullName evidence="1">Elongation factor G-binding protein C-terminal treble-clef zinc-finger domain-containing protein</fullName>
    </recommendedName>
</protein>
<keyword evidence="3" id="KW-1185">Reference proteome</keyword>
<feature type="domain" description="Elongation factor G-binding protein C-terminal treble-clef zinc-finger" evidence="1">
    <location>
        <begin position="8"/>
        <end position="161"/>
    </location>
</feature>